<dbReference type="InterPro" id="IPR049278">
    <property type="entry name" value="MS_channel_C"/>
</dbReference>
<dbReference type="InterPro" id="IPR023408">
    <property type="entry name" value="MscS_beta-dom_sf"/>
</dbReference>
<feature type="transmembrane region" description="Helical" evidence="7">
    <location>
        <begin position="432"/>
        <end position="450"/>
    </location>
</feature>
<dbReference type="EMBL" id="JACONV010000011">
    <property type="protein sequence ID" value="MBC3956385.1"/>
    <property type="molecule type" value="Genomic_DNA"/>
</dbReference>
<dbReference type="Pfam" id="PF00924">
    <property type="entry name" value="MS_channel_2nd"/>
    <property type="match status" value="1"/>
</dbReference>
<dbReference type="PANTHER" id="PTHR30347">
    <property type="entry name" value="POTASSIUM CHANNEL RELATED"/>
    <property type="match status" value="1"/>
</dbReference>
<proteinExistence type="inferred from homology"/>
<evidence type="ECO:0000256" key="4">
    <source>
        <dbReference type="ARBA" id="ARBA00022692"/>
    </source>
</evidence>
<gene>
    <name evidence="11" type="ORF">H8S56_15345</name>
</gene>
<keyword evidence="6 7" id="KW-0472">Membrane</keyword>
<dbReference type="Gene3D" id="1.10.287.1260">
    <property type="match status" value="1"/>
</dbReference>
<evidence type="ECO:0000259" key="9">
    <source>
        <dbReference type="Pfam" id="PF00924"/>
    </source>
</evidence>
<dbReference type="SUPFAM" id="SSF82861">
    <property type="entry name" value="Mechanosensitive channel protein MscS (YggB), transmembrane region"/>
    <property type="match status" value="1"/>
</dbReference>
<feature type="transmembrane region" description="Helical" evidence="7">
    <location>
        <begin position="470"/>
        <end position="487"/>
    </location>
</feature>
<feature type="signal peptide" evidence="8">
    <location>
        <begin position="1"/>
        <end position="30"/>
    </location>
</feature>
<comment type="subcellular location">
    <subcellularLocation>
        <location evidence="1">Cell membrane</location>
        <topology evidence="1">Multi-pass membrane protein</topology>
    </subcellularLocation>
</comment>
<evidence type="ECO:0000313" key="12">
    <source>
        <dbReference type="Proteomes" id="UP000660131"/>
    </source>
</evidence>
<dbReference type="Gene3D" id="2.30.30.60">
    <property type="match status" value="1"/>
</dbReference>
<organism evidence="11 12">
    <name type="scientific">Pseudomonas triticifolii</name>
    <dbReference type="NCBI Taxonomy" id="2762592"/>
    <lineage>
        <taxon>Bacteria</taxon>
        <taxon>Pseudomonadati</taxon>
        <taxon>Pseudomonadota</taxon>
        <taxon>Gammaproteobacteria</taxon>
        <taxon>Pseudomonadales</taxon>
        <taxon>Pseudomonadaceae</taxon>
        <taxon>Pseudomonas</taxon>
    </lineage>
</organism>
<name>A0ABR7BGT6_9PSED</name>
<dbReference type="Proteomes" id="UP000660131">
    <property type="component" value="Unassembled WGS sequence"/>
</dbReference>
<feature type="domain" description="Mechanosensitive ion channel MscS C-terminal" evidence="10">
    <location>
        <begin position="716"/>
        <end position="798"/>
    </location>
</feature>
<feature type="transmembrane region" description="Helical" evidence="7">
    <location>
        <begin position="392"/>
        <end position="411"/>
    </location>
</feature>
<dbReference type="InterPro" id="IPR010920">
    <property type="entry name" value="LSM_dom_sf"/>
</dbReference>
<dbReference type="InterPro" id="IPR011066">
    <property type="entry name" value="MscS_channel_C_sf"/>
</dbReference>
<keyword evidence="5 7" id="KW-1133">Transmembrane helix</keyword>
<sequence>MRMVQNPALFYAVWRWMVAALLCFAPFANADTLSASATPPNAPSTKSLPIAMTDILNRADEDQQRVDRAKRLLTSPDPVDHLSRALDDIARPAYAKQNTAHSVMFGELPVMRIESLARHWEFDARRLERWDLQARRAFAPYSDSALQLAQRRAVWTSTQAAGLLDSLPSVLSARITSMLTQIDSTEAALGVELSRQFALMQQASELKATIETGSNEVALALDNLDRRLLRIDVAPLWQGLGSSLDQASTWDAMWRGLEIEGQFARDYHSAGTRNQVVLTLVQILLLPLILWLVVRSRHTRRLKDKPEKLTRALRRPFSTWLLLCMLAVLVLVLEPDAPLLAQEVALLVALVPVLRLLPSGALRALGVWPYIAIAMYALDRLGILAADNGGIYRIYLLVVNSLALVMTLWLLCRAIPAIQKPDSRLQRVMRPIGWVAVALLSVALGANILGNTSLAETLTSGVIDSGYMALLLYAGLSAGVGLFQALLGQPELANRHYVRNQEVALQSGFTRLMMLGAAIGWLVYSMDRFRVLRPLYSVGSTVMEFGIDVGEVSVNIGHVLVFLLSAWLAFWAARTVRRLLRAELPHHAGLPRGVGNSIASLSYYGVLLLGLLVALSAAGFKVSQLTLIFGALGVGIGFGLQNLVSNFVSGLVLMFERPIQPGDLVDAAGTSGTVREIGLRATTIRTSDGADVVVPNGLLLNGNLTNWTMYDKSRRIEIPIGVAHGSDPFNVTSVLSRVLNTTPGLAEQPAPVVVFTGYGDGALNFTISAWTHDISSWGKLRGEILTRVLDALQQAGISVPCKRLDVNLHTVQAEQPFSPSS</sequence>
<evidence type="ECO:0000256" key="3">
    <source>
        <dbReference type="ARBA" id="ARBA00022475"/>
    </source>
</evidence>
<dbReference type="RefSeq" id="WP_187519101.1">
    <property type="nucleotide sequence ID" value="NZ_JACONV010000011.1"/>
</dbReference>
<feature type="transmembrane region" description="Helical" evidence="7">
    <location>
        <begin position="508"/>
        <end position="526"/>
    </location>
</feature>
<feature type="transmembrane region" description="Helical" evidence="7">
    <location>
        <begin position="601"/>
        <end position="620"/>
    </location>
</feature>
<comment type="similarity">
    <text evidence="2">Belongs to the MscS (TC 1.A.23) family.</text>
</comment>
<feature type="transmembrane region" description="Helical" evidence="7">
    <location>
        <begin position="315"/>
        <end position="333"/>
    </location>
</feature>
<feature type="transmembrane region" description="Helical" evidence="7">
    <location>
        <begin position="276"/>
        <end position="294"/>
    </location>
</feature>
<accession>A0ABR7BGT6</accession>
<keyword evidence="4 7" id="KW-0812">Transmembrane</keyword>
<dbReference type="InterPro" id="IPR052702">
    <property type="entry name" value="MscS-like_channel"/>
</dbReference>
<dbReference type="PROSITE" id="PS01246">
    <property type="entry name" value="UPF0003"/>
    <property type="match status" value="1"/>
</dbReference>
<keyword evidence="12" id="KW-1185">Reference proteome</keyword>
<feature type="domain" description="Mechanosensitive ion channel MscS" evidence="9">
    <location>
        <begin position="642"/>
        <end position="708"/>
    </location>
</feature>
<dbReference type="SUPFAM" id="SSF50182">
    <property type="entry name" value="Sm-like ribonucleoproteins"/>
    <property type="match status" value="1"/>
</dbReference>
<evidence type="ECO:0000256" key="5">
    <source>
        <dbReference type="ARBA" id="ARBA00022989"/>
    </source>
</evidence>
<dbReference type="InterPro" id="IPR006685">
    <property type="entry name" value="MscS_channel_2nd"/>
</dbReference>
<dbReference type="InterPro" id="IPR011014">
    <property type="entry name" value="MscS_channel_TM-2"/>
</dbReference>
<dbReference type="Gene3D" id="3.30.70.100">
    <property type="match status" value="1"/>
</dbReference>
<feature type="transmembrane region" description="Helical" evidence="7">
    <location>
        <begin position="339"/>
        <end position="357"/>
    </location>
</feature>
<evidence type="ECO:0000259" key="10">
    <source>
        <dbReference type="Pfam" id="PF21082"/>
    </source>
</evidence>
<feature type="transmembrane region" description="Helical" evidence="7">
    <location>
        <begin position="364"/>
        <end position="386"/>
    </location>
</feature>
<comment type="caution">
    <text evidence="11">The sequence shown here is derived from an EMBL/GenBank/DDBJ whole genome shotgun (WGS) entry which is preliminary data.</text>
</comment>
<protein>
    <submittedName>
        <fullName evidence="11">Mechanosensitive ion channel</fullName>
    </submittedName>
</protein>
<keyword evidence="8" id="KW-0732">Signal</keyword>
<feature type="transmembrane region" description="Helical" evidence="7">
    <location>
        <begin position="552"/>
        <end position="573"/>
    </location>
</feature>
<evidence type="ECO:0000313" key="11">
    <source>
        <dbReference type="EMBL" id="MBC3956385.1"/>
    </source>
</evidence>
<reference evidence="11 12" key="1">
    <citation type="submission" date="2020-08" db="EMBL/GenBank/DDBJ databases">
        <title>Putative novel bacterial strains isolated from necrotic wheat leaf tissues caused by Xanthomonas translucens.</title>
        <authorList>
            <person name="Tambong J.T."/>
        </authorList>
    </citation>
    <scope>NUCLEOTIDE SEQUENCE [LARGE SCALE GENOMIC DNA]</scope>
    <source>
        <strain evidence="11 12">DOAB 1067</strain>
    </source>
</reference>
<evidence type="ECO:0000256" key="7">
    <source>
        <dbReference type="SAM" id="Phobius"/>
    </source>
</evidence>
<dbReference type="PANTHER" id="PTHR30347:SF1">
    <property type="entry name" value="MECHANOSENSITIVE CHANNEL MSCK"/>
    <property type="match status" value="1"/>
</dbReference>
<feature type="transmembrane region" description="Helical" evidence="7">
    <location>
        <begin position="626"/>
        <end position="655"/>
    </location>
</feature>
<dbReference type="InterPro" id="IPR006686">
    <property type="entry name" value="MscS_channel_CS"/>
</dbReference>
<evidence type="ECO:0000256" key="6">
    <source>
        <dbReference type="ARBA" id="ARBA00023136"/>
    </source>
</evidence>
<evidence type="ECO:0000256" key="8">
    <source>
        <dbReference type="SAM" id="SignalP"/>
    </source>
</evidence>
<dbReference type="Pfam" id="PF21082">
    <property type="entry name" value="MS_channel_3rd"/>
    <property type="match status" value="1"/>
</dbReference>
<evidence type="ECO:0000256" key="1">
    <source>
        <dbReference type="ARBA" id="ARBA00004651"/>
    </source>
</evidence>
<evidence type="ECO:0000256" key="2">
    <source>
        <dbReference type="ARBA" id="ARBA00008017"/>
    </source>
</evidence>
<keyword evidence="3" id="KW-1003">Cell membrane</keyword>
<feature type="chain" id="PRO_5045046261" evidence="8">
    <location>
        <begin position="31"/>
        <end position="821"/>
    </location>
</feature>
<dbReference type="SUPFAM" id="SSF82689">
    <property type="entry name" value="Mechanosensitive channel protein MscS (YggB), C-terminal domain"/>
    <property type="match status" value="1"/>
</dbReference>